<protein>
    <submittedName>
        <fullName evidence="2">NifB/NifX family molybdenum-iron cluster-binding protein</fullName>
    </submittedName>
</protein>
<dbReference type="RefSeq" id="WP_223792017.1">
    <property type="nucleotide sequence ID" value="NZ_JAIOUQ010000013.1"/>
</dbReference>
<organism evidence="2 3">
    <name type="scientific">Methanobacterium spitsbergense</name>
    <dbReference type="NCBI Taxonomy" id="2874285"/>
    <lineage>
        <taxon>Archaea</taxon>
        <taxon>Methanobacteriati</taxon>
        <taxon>Methanobacteriota</taxon>
        <taxon>Methanomada group</taxon>
        <taxon>Methanobacteria</taxon>
        <taxon>Methanobacteriales</taxon>
        <taxon>Methanobacteriaceae</taxon>
        <taxon>Methanobacterium</taxon>
    </lineage>
</organism>
<gene>
    <name evidence="2" type="ORF">K8N75_10500</name>
</gene>
<dbReference type="PANTHER" id="PTHR42983">
    <property type="entry name" value="DINITROGENASE IRON-MOLYBDENUM COFACTOR PROTEIN-RELATED"/>
    <property type="match status" value="1"/>
</dbReference>
<dbReference type="CDD" id="cd00851">
    <property type="entry name" value="MTH1175"/>
    <property type="match status" value="1"/>
</dbReference>
<accession>A0A8T5UX35</accession>
<dbReference type="SUPFAM" id="SSF53146">
    <property type="entry name" value="Nitrogenase accessory factor-like"/>
    <property type="match status" value="1"/>
</dbReference>
<dbReference type="EMBL" id="JAIOUQ010000013">
    <property type="protein sequence ID" value="MBZ2166466.1"/>
    <property type="molecule type" value="Genomic_DNA"/>
</dbReference>
<dbReference type="InterPro" id="IPR003731">
    <property type="entry name" value="Di-Nase_FeMo-co_biosynth"/>
</dbReference>
<proteinExistence type="predicted"/>
<evidence type="ECO:0000313" key="3">
    <source>
        <dbReference type="Proteomes" id="UP000825933"/>
    </source>
</evidence>
<evidence type="ECO:0000313" key="2">
    <source>
        <dbReference type="EMBL" id="MBZ2166466.1"/>
    </source>
</evidence>
<dbReference type="Pfam" id="PF02579">
    <property type="entry name" value="Nitro_FeMo-Co"/>
    <property type="match status" value="1"/>
</dbReference>
<reference evidence="3" key="1">
    <citation type="journal article" date="2022" name="Microbiol. Resour. Announc.">
        <title>Draft Genome Sequence of a Methanogenic Archaeon from West Spitsbergen Permafrost.</title>
        <authorList>
            <person name="Trubitsyn V."/>
            <person name="Rivkina E."/>
            <person name="Shcherbakova V."/>
        </authorList>
    </citation>
    <scope>NUCLEOTIDE SEQUENCE [LARGE SCALE GENOMIC DNA]</scope>
    <source>
        <strain evidence="3">VT</strain>
    </source>
</reference>
<dbReference type="PANTHER" id="PTHR42983:SF1">
    <property type="entry name" value="IRON-MOLYBDENUM PROTEIN"/>
    <property type="match status" value="1"/>
</dbReference>
<comment type="caution">
    <text evidence="2">The sequence shown here is derived from an EMBL/GenBank/DDBJ whole genome shotgun (WGS) entry which is preliminary data.</text>
</comment>
<dbReference type="InterPro" id="IPR033913">
    <property type="entry name" value="MTH1175_dom"/>
</dbReference>
<dbReference type="Proteomes" id="UP000825933">
    <property type="component" value="Unassembled WGS sequence"/>
</dbReference>
<evidence type="ECO:0000259" key="1">
    <source>
        <dbReference type="Pfam" id="PF02579"/>
    </source>
</evidence>
<dbReference type="AlphaFoldDB" id="A0A8T5UX35"/>
<feature type="domain" description="Dinitrogenase iron-molybdenum cofactor biosynthesis" evidence="1">
    <location>
        <begin position="15"/>
        <end position="104"/>
    </location>
</feature>
<dbReference type="InterPro" id="IPR036105">
    <property type="entry name" value="DiNase_FeMo-co_biosyn_sf"/>
</dbReference>
<keyword evidence="3" id="KW-1185">Reference proteome</keyword>
<dbReference type="Gene3D" id="3.30.420.130">
    <property type="entry name" value="Dinitrogenase iron-molybdenum cofactor biosynthesis domain"/>
    <property type="match status" value="1"/>
</dbReference>
<sequence>MKICIPSMDNNGLFSEISVHFGKSPYFTILDVKDNKIEEIEVIESEGRHAGGKKTLAEIIIQSKPDVLLCANLGSKALQMFNKEDIKIYVGASGNVKNTFEEWKNDNLKRADETMVCKDGN</sequence>
<name>A0A8T5UX35_9EURY</name>